<keyword evidence="8" id="KW-1185">Reference proteome</keyword>
<dbReference type="InterPro" id="IPR009057">
    <property type="entry name" value="Homeodomain-like_sf"/>
</dbReference>
<dbReference type="InterPro" id="IPR050639">
    <property type="entry name" value="SSR_resolvase"/>
</dbReference>
<evidence type="ECO:0000313" key="8">
    <source>
        <dbReference type="Proteomes" id="UP000050786"/>
    </source>
</evidence>
<dbReference type="SUPFAM" id="SSF53041">
    <property type="entry name" value="Resolvase-like"/>
    <property type="match status" value="1"/>
</dbReference>
<dbReference type="GO" id="GO:0000150">
    <property type="term" value="F:DNA strand exchange activity"/>
    <property type="evidence" value="ECO:0007669"/>
    <property type="project" value="InterPro"/>
</dbReference>
<dbReference type="Pfam" id="PF02796">
    <property type="entry name" value="HTH_7"/>
    <property type="match status" value="1"/>
</dbReference>
<evidence type="ECO:0000256" key="3">
    <source>
        <dbReference type="ARBA" id="ARBA00023125"/>
    </source>
</evidence>
<dbReference type="InterPro" id="IPR006120">
    <property type="entry name" value="Resolvase_HTH_dom"/>
</dbReference>
<dbReference type="SUPFAM" id="SSF46689">
    <property type="entry name" value="Homeodomain-like"/>
    <property type="match status" value="1"/>
</dbReference>
<evidence type="ECO:0000256" key="2">
    <source>
        <dbReference type="ARBA" id="ARBA00022908"/>
    </source>
</evidence>
<comment type="similarity">
    <text evidence="1">Belongs to the site-specific recombinase resolvase family.</text>
</comment>
<feature type="domain" description="Resolvase/invertase-type recombinase catalytic" evidence="6">
    <location>
        <begin position="1"/>
        <end position="135"/>
    </location>
</feature>
<keyword evidence="4" id="KW-0233">DNA recombination</keyword>
<dbReference type="EMBL" id="CYPS01000008">
    <property type="protein sequence ID" value="CUH41547.1"/>
    <property type="molecule type" value="Genomic_DNA"/>
</dbReference>
<dbReference type="Pfam" id="PF00239">
    <property type="entry name" value="Resolvase"/>
    <property type="match status" value="1"/>
</dbReference>
<dbReference type="Proteomes" id="UP000050786">
    <property type="component" value="Unassembled WGS sequence"/>
</dbReference>
<dbReference type="PROSITE" id="PS00398">
    <property type="entry name" value="RECOMBINASES_2"/>
    <property type="match status" value="1"/>
</dbReference>
<reference evidence="8" key="1">
    <citation type="submission" date="2015-09" db="EMBL/GenBank/DDBJ databases">
        <authorList>
            <person name="Rodrigo-Torres L."/>
            <person name="Arahal D.R."/>
        </authorList>
    </citation>
    <scope>NUCLEOTIDE SEQUENCE [LARGE SCALE GENOMIC DNA]</scope>
    <source>
        <strain evidence="8">CECT 4293</strain>
    </source>
</reference>
<dbReference type="GO" id="GO:0015074">
    <property type="term" value="P:DNA integration"/>
    <property type="evidence" value="ECO:0007669"/>
    <property type="project" value="UniProtKB-KW"/>
</dbReference>
<dbReference type="PANTHER" id="PTHR30461:SF26">
    <property type="entry name" value="RESOLVASE HOMOLOG YNEB"/>
    <property type="match status" value="1"/>
</dbReference>
<dbReference type="PROSITE" id="PS51736">
    <property type="entry name" value="RECOMBINASES_3"/>
    <property type="match status" value="1"/>
</dbReference>
<dbReference type="GO" id="GO:0003677">
    <property type="term" value="F:DNA binding"/>
    <property type="evidence" value="ECO:0007669"/>
    <property type="project" value="UniProtKB-KW"/>
</dbReference>
<evidence type="ECO:0000313" key="7">
    <source>
        <dbReference type="EMBL" id="CUH41547.1"/>
    </source>
</evidence>
<dbReference type="InterPro" id="IPR006119">
    <property type="entry name" value="Resolv_N"/>
</dbReference>
<name>A0A0P1EIJ7_9RHOB</name>
<accession>A0A0P1EIJ7</accession>
<dbReference type="RefSeq" id="WP_058271649.1">
    <property type="nucleotide sequence ID" value="NZ_CYPS01000008.1"/>
</dbReference>
<dbReference type="InterPro" id="IPR006118">
    <property type="entry name" value="Recombinase_CS"/>
</dbReference>
<keyword evidence="2" id="KW-0229">DNA integration</keyword>
<evidence type="ECO:0000256" key="5">
    <source>
        <dbReference type="PIRSR" id="PIRSR606118-50"/>
    </source>
</evidence>
<evidence type="ECO:0000256" key="4">
    <source>
        <dbReference type="ARBA" id="ARBA00023172"/>
    </source>
</evidence>
<dbReference type="InterPro" id="IPR036162">
    <property type="entry name" value="Resolvase-like_N_sf"/>
</dbReference>
<protein>
    <submittedName>
        <fullName evidence="7">DNA-invertase hin</fullName>
    </submittedName>
</protein>
<evidence type="ECO:0000256" key="1">
    <source>
        <dbReference type="ARBA" id="ARBA00009913"/>
    </source>
</evidence>
<dbReference type="Gene3D" id="1.10.10.60">
    <property type="entry name" value="Homeodomain-like"/>
    <property type="match status" value="1"/>
</dbReference>
<dbReference type="SMART" id="SM00857">
    <property type="entry name" value="Resolvase"/>
    <property type="match status" value="1"/>
</dbReference>
<gene>
    <name evidence="7" type="primary">hin_1</name>
    <name evidence="7" type="ORF">RUM4293_00421</name>
</gene>
<evidence type="ECO:0000259" key="6">
    <source>
        <dbReference type="PROSITE" id="PS51736"/>
    </source>
</evidence>
<organism evidence="7 8">
    <name type="scientific">Ruegeria atlantica</name>
    <dbReference type="NCBI Taxonomy" id="81569"/>
    <lineage>
        <taxon>Bacteria</taxon>
        <taxon>Pseudomonadati</taxon>
        <taxon>Pseudomonadota</taxon>
        <taxon>Alphaproteobacteria</taxon>
        <taxon>Rhodobacterales</taxon>
        <taxon>Roseobacteraceae</taxon>
        <taxon>Ruegeria</taxon>
    </lineage>
</organism>
<keyword evidence="3" id="KW-0238">DNA-binding</keyword>
<dbReference type="PANTHER" id="PTHR30461">
    <property type="entry name" value="DNA-INVERTASE FROM LAMBDOID PROPHAGE"/>
    <property type="match status" value="1"/>
</dbReference>
<dbReference type="CDD" id="cd03768">
    <property type="entry name" value="SR_ResInv"/>
    <property type="match status" value="1"/>
</dbReference>
<sequence length="183" mass="20256">MLIGYARTSTADQIAGFEAQQCELAEHGCKKVFAEQVSSVRQRDQLEAVIAFAREGDTLVVTKLDRLARSVPDLIDIRKRLSGKGVQLHIMNMPMMNDSATAQMLETILGAVAQFEREVMLERQREGIAKAKAEGKFKGRPAMDETKATAIREAFENGVKPTQIARDFGVSRATVYRLAKEVA</sequence>
<dbReference type="AlphaFoldDB" id="A0A0P1EIJ7"/>
<dbReference type="CDD" id="cd00569">
    <property type="entry name" value="HTH_Hin_like"/>
    <property type="match status" value="1"/>
</dbReference>
<proteinExistence type="inferred from homology"/>
<dbReference type="Gene3D" id="3.40.50.1390">
    <property type="entry name" value="Resolvase, N-terminal catalytic domain"/>
    <property type="match status" value="1"/>
</dbReference>
<feature type="active site" description="O-(5'-phospho-DNA)-serine intermediate" evidence="5">
    <location>
        <position position="9"/>
    </location>
</feature>